<name>A0ABU1JZD5_9PROT</name>
<dbReference type="InterPro" id="IPR030678">
    <property type="entry name" value="Peptide/Ni-bd"/>
</dbReference>
<evidence type="ECO:0000313" key="6">
    <source>
        <dbReference type="EMBL" id="MDR6293384.1"/>
    </source>
</evidence>
<proteinExistence type="inferred from homology"/>
<dbReference type="CDD" id="cd08511">
    <property type="entry name" value="PBP2_NikA_DppA_OppA_like_5"/>
    <property type="match status" value="1"/>
</dbReference>
<comment type="subcellular location">
    <subcellularLocation>
        <location evidence="1">Periplasm</location>
    </subcellularLocation>
</comment>
<evidence type="ECO:0000313" key="7">
    <source>
        <dbReference type="Proteomes" id="UP001262410"/>
    </source>
</evidence>
<dbReference type="Gene3D" id="3.90.76.10">
    <property type="entry name" value="Dipeptide-binding Protein, Domain 1"/>
    <property type="match status" value="1"/>
</dbReference>
<dbReference type="PANTHER" id="PTHR30290">
    <property type="entry name" value="PERIPLASMIC BINDING COMPONENT OF ABC TRANSPORTER"/>
    <property type="match status" value="1"/>
</dbReference>
<dbReference type="RefSeq" id="WP_309800322.1">
    <property type="nucleotide sequence ID" value="NZ_JAVDPW010000012.1"/>
</dbReference>
<feature type="signal peptide" evidence="4">
    <location>
        <begin position="1"/>
        <end position="21"/>
    </location>
</feature>
<comment type="similarity">
    <text evidence="2">Belongs to the bacterial solute-binding protein 5 family.</text>
</comment>
<dbReference type="PIRSF" id="PIRSF002741">
    <property type="entry name" value="MppA"/>
    <property type="match status" value="1"/>
</dbReference>
<dbReference type="EMBL" id="JAVDPW010000012">
    <property type="protein sequence ID" value="MDR6293384.1"/>
    <property type="molecule type" value="Genomic_DNA"/>
</dbReference>
<evidence type="ECO:0000259" key="5">
    <source>
        <dbReference type="Pfam" id="PF00496"/>
    </source>
</evidence>
<evidence type="ECO:0000256" key="2">
    <source>
        <dbReference type="ARBA" id="ARBA00005695"/>
    </source>
</evidence>
<dbReference type="InterPro" id="IPR000914">
    <property type="entry name" value="SBP_5_dom"/>
</dbReference>
<dbReference type="InterPro" id="IPR039424">
    <property type="entry name" value="SBP_5"/>
</dbReference>
<accession>A0ABU1JZD5</accession>
<comment type="caution">
    <text evidence="6">The sequence shown here is derived from an EMBL/GenBank/DDBJ whole genome shotgun (WGS) entry which is preliminary data.</text>
</comment>
<evidence type="ECO:0000256" key="4">
    <source>
        <dbReference type="SAM" id="SignalP"/>
    </source>
</evidence>
<dbReference type="SUPFAM" id="SSF53850">
    <property type="entry name" value="Periplasmic binding protein-like II"/>
    <property type="match status" value="1"/>
</dbReference>
<dbReference type="Gene3D" id="3.10.105.10">
    <property type="entry name" value="Dipeptide-binding Protein, Domain 3"/>
    <property type="match status" value="1"/>
</dbReference>
<reference evidence="6 7" key="1">
    <citation type="submission" date="2023-07" db="EMBL/GenBank/DDBJ databases">
        <title>Sorghum-associated microbial communities from plants grown in Nebraska, USA.</title>
        <authorList>
            <person name="Schachtman D."/>
        </authorList>
    </citation>
    <scope>NUCLEOTIDE SEQUENCE [LARGE SCALE GENOMIC DNA]</scope>
    <source>
        <strain evidence="6 7">584</strain>
    </source>
</reference>
<dbReference type="Gene3D" id="3.40.190.10">
    <property type="entry name" value="Periplasmic binding protein-like II"/>
    <property type="match status" value="1"/>
</dbReference>
<feature type="domain" description="Solute-binding protein family 5" evidence="5">
    <location>
        <begin position="66"/>
        <end position="420"/>
    </location>
</feature>
<keyword evidence="7" id="KW-1185">Reference proteome</keyword>
<protein>
    <submittedName>
        <fullName evidence="6">Peptide/nickel transport system substrate-binding protein</fullName>
    </submittedName>
</protein>
<dbReference type="Pfam" id="PF00496">
    <property type="entry name" value="SBP_bac_5"/>
    <property type="match status" value="1"/>
</dbReference>
<organism evidence="6 7">
    <name type="scientific">Inquilinus ginsengisoli</name>
    <dbReference type="NCBI Taxonomy" id="363840"/>
    <lineage>
        <taxon>Bacteria</taxon>
        <taxon>Pseudomonadati</taxon>
        <taxon>Pseudomonadota</taxon>
        <taxon>Alphaproteobacteria</taxon>
        <taxon>Rhodospirillales</taxon>
        <taxon>Rhodospirillaceae</taxon>
        <taxon>Inquilinus</taxon>
    </lineage>
</organism>
<keyword evidence="3 4" id="KW-0732">Signal</keyword>
<dbReference type="PANTHER" id="PTHR30290:SF38">
    <property type="entry name" value="D,D-DIPEPTIDE-BINDING PERIPLASMIC PROTEIN DDPA-RELATED"/>
    <property type="match status" value="1"/>
</dbReference>
<dbReference type="Proteomes" id="UP001262410">
    <property type="component" value="Unassembled WGS sequence"/>
</dbReference>
<gene>
    <name evidence="6" type="ORF">E9232_005935</name>
</gene>
<sequence length="500" mass="54560">MRARTLLAIAAGILLSGTAYGQTTLRIGLNEDPDVLDPHRARTFVGRIVFASLCDKLLDINPELGFVPKLATAWSWSDDNLTLTFTLRDGITFQDGDPIDATAVKANLDRARTLPDSLRKSELASVADVVAVDPKTVAIKLSRPDATLLAQLSDRAGMMLSPKAFAAGDFGQKPVCSGPYSFVERVQNDRIVLQKYAGYWDAANYKIDKVVFQPIPDTTVRLANLQAGDLDMLERLAPSDVAAVKADPNLVFAPVTGIGYQGITINTGNGDRAKNPLGQDKRVRQALELAVDRNVINQVVGAGLYAPAQQPFPEASPYLSDKFPVRQRDVEKAKQLLKEAGHERVSFELTFGTGTTAQQIAELTQAMASEAGFDIKLRATEFAAMMKEAASGNFEAEQVGWSGRVDPDGNIHAFVTCKGNLNDGKYCNPEVDKLLDAARQSPDQAKRKELYDQAQAILEDELPIIYTYYQPWPFVLSTKVKGFTAYPDGMIRLKGMSIEG</sequence>
<evidence type="ECO:0000256" key="3">
    <source>
        <dbReference type="ARBA" id="ARBA00022729"/>
    </source>
</evidence>
<feature type="chain" id="PRO_5045607865" evidence="4">
    <location>
        <begin position="22"/>
        <end position="500"/>
    </location>
</feature>
<evidence type="ECO:0000256" key="1">
    <source>
        <dbReference type="ARBA" id="ARBA00004418"/>
    </source>
</evidence>